<evidence type="ECO:0000313" key="3">
    <source>
        <dbReference type="EMBL" id="KPQ29443.1"/>
    </source>
</evidence>
<comment type="caution">
    <text evidence="3">The sequence shown here is derived from an EMBL/GenBank/DDBJ whole genome shotgun (WGS) entry which is preliminary data.</text>
</comment>
<evidence type="ECO:0000256" key="1">
    <source>
        <dbReference type="SAM" id="SignalP"/>
    </source>
</evidence>
<dbReference type="EMBL" id="LJZQ01000006">
    <property type="protein sequence ID" value="KPQ29443.1"/>
    <property type="molecule type" value="Genomic_DNA"/>
</dbReference>
<accession>A0A0P7YIQ3</accession>
<keyword evidence="1" id="KW-0732">Signal</keyword>
<evidence type="ECO:0000313" key="4">
    <source>
        <dbReference type="Proteomes" id="UP000050416"/>
    </source>
</evidence>
<organism evidence="3 4">
    <name type="scientific">Marinobacter excellens HL-55</name>
    <dbReference type="NCBI Taxonomy" id="1305731"/>
    <lineage>
        <taxon>Bacteria</taxon>
        <taxon>Pseudomonadati</taxon>
        <taxon>Pseudomonadota</taxon>
        <taxon>Gammaproteobacteria</taxon>
        <taxon>Pseudomonadales</taxon>
        <taxon>Marinobacteraceae</taxon>
        <taxon>Marinobacter</taxon>
    </lineage>
</organism>
<feature type="chain" id="PRO_5006146375" description="DUF2059 domain-containing protein" evidence="1">
    <location>
        <begin position="24"/>
        <end position="276"/>
    </location>
</feature>
<dbReference type="InterPro" id="IPR018637">
    <property type="entry name" value="DUF2059"/>
</dbReference>
<evidence type="ECO:0000259" key="2">
    <source>
        <dbReference type="Pfam" id="PF09832"/>
    </source>
</evidence>
<dbReference type="PATRIC" id="fig|1305731.5.peg.2763"/>
<protein>
    <recommendedName>
        <fullName evidence="2">DUF2059 domain-containing protein</fullName>
    </recommendedName>
</protein>
<dbReference type="OrthoDB" id="6193639at2"/>
<dbReference type="STRING" id="1305731.GCA_000934705_00293"/>
<feature type="domain" description="DUF2059" evidence="2">
    <location>
        <begin position="80"/>
        <end position="137"/>
    </location>
</feature>
<feature type="signal peptide" evidence="1">
    <location>
        <begin position="1"/>
        <end position="23"/>
    </location>
</feature>
<gene>
    <name evidence="3" type="ORF">HLUCCX14_06280</name>
</gene>
<reference evidence="3 4" key="1">
    <citation type="submission" date="2015-09" db="EMBL/GenBank/DDBJ databases">
        <title>Identification and resolution of microdiversity through metagenomic sequencing of parallel consortia.</title>
        <authorList>
            <person name="Nelson W.C."/>
            <person name="Romine M.F."/>
            <person name="Lindemann S.R."/>
        </authorList>
    </citation>
    <scope>NUCLEOTIDE SEQUENCE [LARGE SCALE GENOMIC DNA]</scope>
    <source>
        <strain evidence="3">HL-55</strain>
    </source>
</reference>
<dbReference type="Pfam" id="PF09832">
    <property type="entry name" value="DUF2059"/>
    <property type="match status" value="1"/>
</dbReference>
<name>A0A0P7YIQ3_9GAMM</name>
<dbReference type="AlphaFoldDB" id="A0A0P7YIQ3"/>
<sequence length="276" mass="29934">MRLISLVKPLLVTGLMLSGTVHASSGAQEVLKASPVDDIVGQYPAMMSQGIRDGLKQSGPVPPMVADTIGYVVSSSYRADDIEKKIVSGLEASLSSAQLEAVNDWYQTPVAQKIAQAEIAASAPAIWPEIRSQAPALNEANKDSAREKLFDRFDRASRATETTLDTTIAVQLGLATAMAALSSDSVHYEQLSKRLESQRSMLQGMVGQQVYDSYLFTYRNISLQEMNLYLDFLESDAGSSFTRVVTDSLQEAITAPIENIGVQLARFMNFGAGESR</sequence>
<proteinExistence type="predicted"/>
<dbReference type="Proteomes" id="UP000050416">
    <property type="component" value="Unassembled WGS sequence"/>
</dbReference>